<sequence length="911" mass="100901">GESALHIAIVVGDLESVQILVRAGADVNQRATGRFFLPEDQKKGVTERTDYDGYAYLGEYPLAFAACFGNTDMYDFLLEHGANPNLQDSFGNTVLHMVVISNQSDMYRYAVRHHKLPANTSIQNKQKLTPLTLACKLGRHAIFREMLDLDSIEFWRFSTTMCSAHPLRTLDSIGPDGSTNWNSALMIIVNGDKDEHLEMLEGGVIRQLLGEKWKTFAQSRFIVRLILAFIHLALFSIAIYTRPSGGELLAYNGISDAIRYTCEALVCFSCLVTVVYEVLEISKQGIASFVRNCTHAPAQTVHLISCLLILACVPFRIMGFDRVEDILLILAAPCAWFFLLFFARGQQRFGPFVTMIYKMIAGDLFRFCIIYFIFLIGFTQGFYFLFKDVTPTGDDVANFSTLPETILNLFQMTLGEFKYEVFSYSHHSWLTKIIFALFMILVPILLLNMLIAMMGNTYTQVISKSTKEWWKQWAKIVVVLERGVSKQKLLEYQSSYSVELAGAPPPDDGSPAPAVERALVVIKMSKKSRAKTRKGAVFRWKWFGKEIIRQLRLHKPGGKPFVLQEAATHIDDQSSQAMLTSTVAQLAWEKDIDLTKGLQSASPNSPLPSPHRSGAQAPQEEPPRFVANGNAVKAAKDADTSEVVERGLHPEILLQPTLQVGSNLLQPRNVADASTPALRRKKNLIYNRVSPLSLGPGVQGEATLDGAFSDLLERPASRRSKSGDSSRDKFVYPSSTSYREIAPRSGADGSPTRNVVISDKSNNRIVQSEFSFSASSDTGGEPQPLTKPRRRAVPGKQLERAESARELKGSQDMDGAFDSRVTSPRRSFSTAPLSQDVEVAEPSVSPQVSVTGTGGATCWTEDSSEVTVSQHRAKKKSKKQRSKKSGNGSGDSGSSLLRVDLKRSSDKDSHV</sequence>
<comment type="subcellular location">
    <subcellularLocation>
        <location evidence="1">Cell membrane</location>
        <topology evidence="1">Multi-pass membrane protein</topology>
    </subcellularLocation>
</comment>
<evidence type="ECO:0000256" key="1">
    <source>
        <dbReference type="ARBA" id="ARBA00004651"/>
    </source>
</evidence>
<gene>
    <name evidence="17" type="ORF">EGW08_000712</name>
</gene>
<dbReference type="InterPro" id="IPR002110">
    <property type="entry name" value="Ankyrin_rpt"/>
</dbReference>
<evidence type="ECO:0000256" key="15">
    <source>
        <dbReference type="SAM" id="Phobius"/>
    </source>
</evidence>
<dbReference type="GO" id="GO:0098703">
    <property type="term" value="P:calcium ion import across plasma membrane"/>
    <property type="evidence" value="ECO:0007669"/>
    <property type="project" value="TreeGrafter"/>
</dbReference>
<dbReference type="Pfam" id="PF00023">
    <property type="entry name" value="Ank"/>
    <property type="match status" value="1"/>
</dbReference>
<dbReference type="PANTHER" id="PTHR10582">
    <property type="entry name" value="TRANSIENT RECEPTOR POTENTIAL ION CHANNEL PROTEIN"/>
    <property type="match status" value="1"/>
</dbReference>
<name>A0A3S1BUB6_ELYCH</name>
<feature type="region of interest" description="Disordered" evidence="14">
    <location>
        <begin position="715"/>
        <end position="911"/>
    </location>
</feature>
<dbReference type="SMART" id="SM00248">
    <property type="entry name" value="ANK"/>
    <property type="match status" value="4"/>
</dbReference>
<evidence type="ECO:0000313" key="18">
    <source>
        <dbReference type="Proteomes" id="UP000271974"/>
    </source>
</evidence>
<organism evidence="17 18">
    <name type="scientific">Elysia chlorotica</name>
    <name type="common">Eastern emerald elysia</name>
    <name type="synonym">Sea slug</name>
    <dbReference type="NCBI Taxonomy" id="188477"/>
    <lineage>
        <taxon>Eukaryota</taxon>
        <taxon>Metazoa</taxon>
        <taxon>Spiralia</taxon>
        <taxon>Lophotrochozoa</taxon>
        <taxon>Mollusca</taxon>
        <taxon>Gastropoda</taxon>
        <taxon>Heterobranchia</taxon>
        <taxon>Euthyneura</taxon>
        <taxon>Panpulmonata</taxon>
        <taxon>Sacoglossa</taxon>
        <taxon>Placobranchoidea</taxon>
        <taxon>Plakobranchidae</taxon>
        <taxon>Elysia</taxon>
    </lineage>
</organism>
<keyword evidence="18" id="KW-1185">Reference proteome</keyword>
<keyword evidence="13" id="KW-0040">ANK repeat</keyword>
<feature type="transmembrane region" description="Helical" evidence="15">
    <location>
        <begin position="364"/>
        <end position="386"/>
    </location>
</feature>
<dbReference type="InterPro" id="IPR036770">
    <property type="entry name" value="Ankyrin_rpt-contain_sf"/>
</dbReference>
<evidence type="ECO:0000256" key="5">
    <source>
        <dbReference type="ARBA" id="ARBA00022673"/>
    </source>
</evidence>
<feature type="compositionally biased region" description="Basic and acidic residues" evidence="14">
    <location>
        <begin position="715"/>
        <end position="730"/>
    </location>
</feature>
<dbReference type="Proteomes" id="UP000271974">
    <property type="component" value="Unassembled WGS sequence"/>
</dbReference>
<evidence type="ECO:0000256" key="13">
    <source>
        <dbReference type="PROSITE-ProRule" id="PRU00023"/>
    </source>
</evidence>
<evidence type="ECO:0000256" key="7">
    <source>
        <dbReference type="ARBA" id="ARBA00022737"/>
    </source>
</evidence>
<dbReference type="Gene3D" id="1.25.40.20">
    <property type="entry name" value="Ankyrin repeat-containing domain"/>
    <property type="match status" value="1"/>
</dbReference>
<keyword evidence="12" id="KW-0407">Ion channel</keyword>
<comment type="caution">
    <text evidence="17">The sequence shown here is derived from an EMBL/GenBank/DDBJ whole genome shotgun (WGS) entry which is preliminary data.</text>
</comment>
<dbReference type="SUPFAM" id="SSF48403">
    <property type="entry name" value="Ankyrin repeat"/>
    <property type="match status" value="1"/>
</dbReference>
<proteinExistence type="predicted"/>
<keyword evidence="2" id="KW-0813">Transport</keyword>
<keyword evidence="8" id="KW-0106">Calcium</keyword>
<evidence type="ECO:0000256" key="2">
    <source>
        <dbReference type="ARBA" id="ARBA00022448"/>
    </source>
</evidence>
<feature type="transmembrane region" description="Helical" evidence="15">
    <location>
        <begin position="300"/>
        <end position="320"/>
    </location>
</feature>
<dbReference type="InterPro" id="IPR005821">
    <property type="entry name" value="Ion_trans_dom"/>
</dbReference>
<feature type="compositionally biased region" description="Polar residues" evidence="14">
    <location>
        <begin position="751"/>
        <end position="778"/>
    </location>
</feature>
<feature type="repeat" description="ANK" evidence="13">
    <location>
        <begin position="57"/>
        <end position="89"/>
    </location>
</feature>
<evidence type="ECO:0000256" key="4">
    <source>
        <dbReference type="ARBA" id="ARBA00022568"/>
    </source>
</evidence>
<feature type="repeat" description="ANK" evidence="13">
    <location>
        <begin position="1"/>
        <end position="32"/>
    </location>
</feature>
<dbReference type="PROSITE" id="PS50088">
    <property type="entry name" value="ANK_REPEAT"/>
    <property type="match status" value="2"/>
</dbReference>
<keyword evidence="10" id="KW-0406">Ion transport</keyword>
<evidence type="ECO:0000256" key="8">
    <source>
        <dbReference type="ARBA" id="ARBA00022837"/>
    </source>
</evidence>
<keyword evidence="6 15" id="KW-0812">Transmembrane</keyword>
<protein>
    <recommendedName>
        <fullName evidence="16">Ion transport domain-containing protein</fullName>
    </recommendedName>
</protein>
<feature type="compositionally biased region" description="Basic and acidic residues" evidence="14">
    <location>
        <begin position="899"/>
        <end position="911"/>
    </location>
</feature>
<dbReference type="Pfam" id="PF00520">
    <property type="entry name" value="Ion_trans"/>
    <property type="match status" value="1"/>
</dbReference>
<dbReference type="GO" id="GO:0005262">
    <property type="term" value="F:calcium channel activity"/>
    <property type="evidence" value="ECO:0007669"/>
    <property type="project" value="UniProtKB-KW"/>
</dbReference>
<dbReference type="OrthoDB" id="533508at2759"/>
<dbReference type="AlphaFoldDB" id="A0A3S1BUB6"/>
<feature type="compositionally biased region" description="Basic residues" evidence="14">
    <location>
        <begin position="871"/>
        <end position="884"/>
    </location>
</feature>
<evidence type="ECO:0000256" key="11">
    <source>
        <dbReference type="ARBA" id="ARBA00023136"/>
    </source>
</evidence>
<dbReference type="InterPro" id="IPR024862">
    <property type="entry name" value="TRPV"/>
</dbReference>
<evidence type="ECO:0000256" key="12">
    <source>
        <dbReference type="ARBA" id="ARBA00023303"/>
    </source>
</evidence>
<keyword evidence="4" id="KW-0109">Calcium transport</keyword>
<evidence type="ECO:0000256" key="14">
    <source>
        <dbReference type="SAM" id="MobiDB-lite"/>
    </source>
</evidence>
<dbReference type="GO" id="GO:0005886">
    <property type="term" value="C:plasma membrane"/>
    <property type="evidence" value="ECO:0007669"/>
    <property type="project" value="UniProtKB-SubCell"/>
</dbReference>
<dbReference type="Pfam" id="PF12796">
    <property type="entry name" value="Ank_2"/>
    <property type="match status" value="1"/>
</dbReference>
<reference evidence="17 18" key="1">
    <citation type="submission" date="2019-01" db="EMBL/GenBank/DDBJ databases">
        <title>A draft genome assembly of the solar-powered sea slug Elysia chlorotica.</title>
        <authorList>
            <person name="Cai H."/>
            <person name="Li Q."/>
            <person name="Fang X."/>
            <person name="Li J."/>
            <person name="Curtis N.E."/>
            <person name="Altenburger A."/>
            <person name="Shibata T."/>
            <person name="Feng M."/>
            <person name="Maeda T."/>
            <person name="Schwartz J.A."/>
            <person name="Shigenobu S."/>
            <person name="Lundholm N."/>
            <person name="Nishiyama T."/>
            <person name="Yang H."/>
            <person name="Hasebe M."/>
            <person name="Li S."/>
            <person name="Pierce S.K."/>
            <person name="Wang J."/>
        </authorList>
    </citation>
    <scope>NUCLEOTIDE SEQUENCE [LARGE SCALE GENOMIC DNA]</scope>
    <source>
        <strain evidence="17">EC2010</strain>
        <tissue evidence="17">Whole organism of an adult</tissue>
    </source>
</reference>
<dbReference type="PANTHER" id="PTHR10582:SF2">
    <property type="entry name" value="INACTIVE"/>
    <property type="match status" value="1"/>
</dbReference>
<evidence type="ECO:0000256" key="3">
    <source>
        <dbReference type="ARBA" id="ARBA00022475"/>
    </source>
</evidence>
<feature type="compositionally biased region" description="Basic and acidic residues" evidence="14">
    <location>
        <begin position="797"/>
        <end position="811"/>
    </location>
</feature>
<feature type="transmembrane region" description="Helical" evidence="15">
    <location>
        <begin position="221"/>
        <end position="241"/>
    </location>
</feature>
<accession>A0A3S1BUB6</accession>
<feature type="transmembrane region" description="Helical" evidence="15">
    <location>
        <begin position="433"/>
        <end position="454"/>
    </location>
</feature>
<feature type="non-terminal residue" evidence="17">
    <location>
        <position position="1"/>
    </location>
</feature>
<dbReference type="EMBL" id="RQTK01000010">
    <property type="protein sequence ID" value="RUS91491.1"/>
    <property type="molecule type" value="Genomic_DNA"/>
</dbReference>
<keyword evidence="7" id="KW-0677">Repeat</keyword>
<feature type="transmembrane region" description="Helical" evidence="15">
    <location>
        <begin position="257"/>
        <end position="279"/>
    </location>
</feature>
<feature type="compositionally biased region" description="Polar residues" evidence="14">
    <location>
        <begin position="820"/>
        <end position="833"/>
    </location>
</feature>
<evidence type="ECO:0000313" key="17">
    <source>
        <dbReference type="EMBL" id="RUS91491.1"/>
    </source>
</evidence>
<feature type="region of interest" description="Disordered" evidence="14">
    <location>
        <begin position="597"/>
        <end position="623"/>
    </location>
</feature>
<evidence type="ECO:0000256" key="10">
    <source>
        <dbReference type="ARBA" id="ARBA00023065"/>
    </source>
</evidence>
<dbReference type="Gene3D" id="1.10.287.70">
    <property type="match status" value="1"/>
</dbReference>
<dbReference type="PROSITE" id="PS50297">
    <property type="entry name" value="ANK_REP_REGION"/>
    <property type="match status" value="2"/>
</dbReference>
<evidence type="ECO:0000256" key="6">
    <source>
        <dbReference type="ARBA" id="ARBA00022692"/>
    </source>
</evidence>
<keyword evidence="9 15" id="KW-1133">Transmembrane helix</keyword>
<feature type="domain" description="Ion transport" evidence="16">
    <location>
        <begin position="224"/>
        <end position="464"/>
    </location>
</feature>
<keyword evidence="11 15" id="KW-0472">Membrane</keyword>
<keyword evidence="5" id="KW-0107">Calcium channel</keyword>
<keyword evidence="3" id="KW-1003">Cell membrane</keyword>
<dbReference type="STRING" id="188477.A0A3S1BUB6"/>
<evidence type="ECO:0000256" key="9">
    <source>
        <dbReference type="ARBA" id="ARBA00022989"/>
    </source>
</evidence>
<evidence type="ECO:0000259" key="16">
    <source>
        <dbReference type="Pfam" id="PF00520"/>
    </source>
</evidence>
<feature type="transmembrane region" description="Helical" evidence="15">
    <location>
        <begin position="326"/>
        <end position="343"/>
    </location>
</feature>